<dbReference type="Pfam" id="PF06856">
    <property type="entry name" value="AcMNPV_Orf17"/>
    <property type="match status" value="1"/>
</dbReference>
<accession>A0A2Z5V8N6</accession>
<dbReference type="EMBL" id="LC332918">
    <property type="protein sequence ID" value="BBB16594.1"/>
    <property type="molecule type" value="Genomic_DNA"/>
</dbReference>
<sequence>MEDIRFFFNAHGGVTGPLSLITRCDDYVKLTSNLHVEVPTSSADVPVSVSIEVRANGTDTRPIIVDFACGKMDCSLVAMNRRRGVTFDGFFDKNQTIPNLLFVDSMDNVVRRNNPTGDVLTQLEEQQPVIKITIYDAYVAGRTPRLVADSARSESYDEVDGLHDDLDKAVFFETGQKSSRHYEHIKCHRDRIVGTFNVTFTISSVTSSIKPL</sequence>
<organism evidence="1">
    <name type="scientific">Heliothis virescens ascovirus 3j</name>
    <dbReference type="NCBI Taxonomy" id="1561067"/>
    <lineage>
        <taxon>Viruses</taxon>
        <taxon>Varidnaviria</taxon>
        <taxon>Bamfordvirae</taxon>
        <taxon>Nucleocytoviricota</taxon>
        <taxon>Megaviricetes</taxon>
        <taxon>Pimascovirales</taxon>
        <taxon>Pimascovirales incertae sedis</taxon>
        <taxon>Ascoviridae</taxon>
        <taxon>Ascovirus</taxon>
    </lineage>
</organism>
<reference evidence="1" key="1">
    <citation type="submission" date="2017-10" db="EMBL/GenBank/DDBJ databases">
        <title>Ascovirus isolated from Spodoptera litura (Noctuidae: Lepidoptera) transmitted by generalist endoparasitoid Meteorus pulchricornis (Braconidae: Hymenoptera).</title>
        <authorList>
            <person name="Arai E."/>
            <person name="Ishii K."/>
            <person name="Ishii H."/>
            <person name="Kunimi Y."/>
            <person name="Inoue M.N."/>
            <person name="Makiyama N."/>
            <person name="Sagawa S."/>
            <person name="Nakai M."/>
        </authorList>
    </citation>
    <scope>NUCLEOTIDE SEQUENCE [LARGE SCALE GENOMIC DNA]</scope>
    <source>
        <strain evidence="1">ENT01</strain>
    </source>
</reference>
<proteinExistence type="predicted"/>
<name>A0A2Z5V8N6_9VIRU</name>
<evidence type="ECO:0000313" key="1">
    <source>
        <dbReference type="EMBL" id="BBB16594.1"/>
    </source>
</evidence>
<dbReference type="Proteomes" id="UP000317522">
    <property type="component" value="Segment"/>
</dbReference>
<protein>
    <submittedName>
        <fullName evidence="1">Uncharacterized protein</fullName>
    </submittedName>
</protein>
<dbReference type="InterPro" id="IPR009661">
    <property type="entry name" value="AcMNPV_Da18"/>
</dbReference>